<dbReference type="GO" id="GO:0005886">
    <property type="term" value="C:plasma membrane"/>
    <property type="evidence" value="ECO:0007669"/>
    <property type="project" value="UniProtKB-SubCell"/>
</dbReference>
<keyword evidence="3 11" id="KW-0328">Glycosyltransferase</keyword>
<dbReference type="InterPro" id="IPR001173">
    <property type="entry name" value="Glyco_trans_2-like"/>
</dbReference>
<feature type="transmembrane region" description="Helical" evidence="9">
    <location>
        <begin position="247"/>
        <end position="266"/>
    </location>
</feature>
<evidence type="ECO:0000313" key="12">
    <source>
        <dbReference type="Proteomes" id="UP000199230"/>
    </source>
</evidence>
<sequence>MKKPHISIVVPMYNESEVAETCYQRLKAVMEQYQEEFRHELIFVNDGSMDDTLSIIKALAKEDDCLRVINFARNFGHQIAVTAGIHRATGDAVVVIDADMQDPPELIPDMVAQWKEGYHVVYGQRQKREGETWFKLATAKGFYRILNKMTEVVIPMDTGDFRLIDRKVVDVFKNMPERSRFIRGMVSWIGFKQKALLYERKERFAGESKYPLHKMLKLAADGILAFSGKPVEWIRNSGLVITGISKMMFFIWLILLLLGDASLLFYNGWHSVLGILIGIQLLAMGILGEYLLRVYDEVRNRPLYIIDEEIPARKARTGPRDWEQKTFGKIDMEAD</sequence>
<comment type="similarity">
    <text evidence="8">Belongs to the glycosyltransferase 2 family. GtrB subfamily.</text>
</comment>
<evidence type="ECO:0000256" key="9">
    <source>
        <dbReference type="SAM" id="Phobius"/>
    </source>
</evidence>
<feature type="domain" description="Glycosyltransferase 2-like" evidence="10">
    <location>
        <begin position="7"/>
        <end position="169"/>
    </location>
</feature>
<keyword evidence="2" id="KW-1003">Cell membrane</keyword>
<evidence type="ECO:0000256" key="3">
    <source>
        <dbReference type="ARBA" id="ARBA00022676"/>
    </source>
</evidence>
<keyword evidence="7 9" id="KW-0472">Membrane</keyword>
<dbReference type="Proteomes" id="UP000199230">
    <property type="component" value="Unassembled WGS sequence"/>
</dbReference>
<organism evidence="11 12">
    <name type="scientific">Tindallia californiensis</name>
    <dbReference type="NCBI Taxonomy" id="159292"/>
    <lineage>
        <taxon>Bacteria</taxon>
        <taxon>Bacillati</taxon>
        <taxon>Bacillota</taxon>
        <taxon>Clostridia</taxon>
        <taxon>Peptostreptococcales</taxon>
        <taxon>Tindalliaceae</taxon>
        <taxon>Tindallia</taxon>
    </lineage>
</organism>
<evidence type="ECO:0000256" key="4">
    <source>
        <dbReference type="ARBA" id="ARBA00022679"/>
    </source>
</evidence>
<dbReference type="EMBL" id="FNPV01000004">
    <property type="protein sequence ID" value="SDY77039.1"/>
    <property type="molecule type" value="Genomic_DNA"/>
</dbReference>
<dbReference type="Gene3D" id="3.90.550.10">
    <property type="entry name" value="Spore Coat Polysaccharide Biosynthesis Protein SpsA, Chain A"/>
    <property type="match status" value="1"/>
</dbReference>
<dbReference type="FunFam" id="3.90.550.10:FF:000079">
    <property type="entry name" value="Probable glycosyl transferase"/>
    <property type="match status" value="1"/>
</dbReference>
<dbReference type="InterPro" id="IPR050256">
    <property type="entry name" value="Glycosyltransferase_2"/>
</dbReference>
<dbReference type="SUPFAM" id="SSF53448">
    <property type="entry name" value="Nucleotide-diphospho-sugar transferases"/>
    <property type="match status" value="1"/>
</dbReference>
<feature type="transmembrane region" description="Helical" evidence="9">
    <location>
        <begin position="272"/>
        <end position="292"/>
    </location>
</feature>
<dbReference type="InterPro" id="IPR029044">
    <property type="entry name" value="Nucleotide-diphossugar_trans"/>
</dbReference>
<evidence type="ECO:0000256" key="7">
    <source>
        <dbReference type="ARBA" id="ARBA00023136"/>
    </source>
</evidence>
<dbReference type="OrthoDB" id="9807778at2"/>
<comment type="subcellular location">
    <subcellularLocation>
        <location evidence="1">Cell membrane</location>
        <topology evidence="1">Multi-pass membrane protein</topology>
    </subcellularLocation>
</comment>
<evidence type="ECO:0000256" key="8">
    <source>
        <dbReference type="ARBA" id="ARBA00038152"/>
    </source>
</evidence>
<evidence type="ECO:0000259" key="10">
    <source>
        <dbReference type="Pfam" id="PF00535"/>
    </source>
</evidence>
<dbReference type="PANTHER" id="PTHR48090">
    <property type="entry name" value="UNDECAPRENYL-PHOSPHATE 4-DEOXY-4-FORMAMIDO-L-ARABINOSE TRANSFERASE-RELATED"/>
    <property type="match status" value="1"/>
</dbReference>
<dbReference type="PANTHER" id="PTHR48090:SF1">
    <property type="entry name" value="PROPHAGE BACTOPRENOL GLUCOSYL TRANSFERASE HOMOLOG"/>
    <property type="match status" value="1"/>
</dbReference>
<dbReference type="CDD" id="cd04187">
    <property type="entry name" value="DPM1_like_bac"/>
    <property type="match status" value="1"/>
</dbReference>
<keyword evidence="5 9" id="KW-0812">Transmembrane</keyword>
<gene>
    <name evidence="11" type="ORF">SAMN05192546_104172</name>
</gene>
<evidence type="ECO:0000313" key="11">
    <source>
        <dbReference type="EMBL" id="SDY77039.1"/>
    </source>
</evidence>
<keyword evidence="4 11" id="KW-0808">Transferase</keyword>
<accession>A0A1H3MLT7</accession>
<reference evidence="11 12" key="1">
    <citation type="submission" date="2016-10" db="EMBL/GenBank/DDBJ databases">
        <authorList>
            <person name="de Groot N.N."/>
        </authorList>
    </citation>
    <scope>NUCLEOTIDE SEQUENCE [LARGE SCALE GENOMIC DNA]</scope>
    <source>
        <strain evidence="11 12">APO</strain>
    </source>
</reference>
<evidence type="ECO:0000256" key="2">
    <source>
        <dbReference type="ARBA" id="ARBA00022475"/>
    </source>
</evidence>
<evidence type="ECO:0000256" key="1">
    <source>
        <dbReference type="ARBA" id="ARBA00004651"/>
    </source>
</evidence>
<name>A0A1H3MLT7_9FIRM</name>
<keyword evidence="6 9" id="KW-1133">Transmembrane helix</keyword>
<proteinExistence type="inferred from homology"/>
<protein>
    <submittedName>
        <fullName evidence="11">Dolichol-phosphate mannosyltransferase</fullName>
    </submittedName>
</protein>
<evidence type="ECO:0000256" key="5">
    <source>
        <dbReference type="ARBA" id="ARBA00022692"/>
    </source>
</evidence>
<dbReference type="STRING" id="159292.SAMN05192546_104172"/>
<evidence type="ECO:0000256" key="6">
    <source>
        <dbReference type="ARBA" id="ARBA00022989"/>
    </source>
</evidence>
<dbReference type="RefSeq" id="WP_093312699.1">
    <property type="nucleotide sequence ID" value="NZ_FNPV01000004.1"/>
</dbReference>
<keyword evidence="12" id="KW-1185">Reference proteome</keyword>
<dbReference type="Pfam" id="PF00535">
    <property type="entry name" value="Glycos_transf_2"/>
    <property type="match status" value="1"/>
</dbReference>
<dbReference type="AlphaFoldDB" id="A0A1H3MLT7"/>
<dbReference type="GO" id="GO:0016757">
    <property type="term" value="F:glycosyltransferase activity"/>
    <property type="evidence" value="ECO:0007669"/>
    <property type="project" value="UniProtKB-KW"/>
</dbReference>